<protein>
    <submittedName>
        <fullName evidence="4">Transposase IS4</fullName>
    </submittedName>
</protein>
<dbReference type="AlphaFoldDB" id="V6Z2S9"/>
<evidence type="ECO:0000256" key="1">
    <source>
        <dbReference type="ARBA" id="ARBA00001968"/>
    </source>
</evidence>
<evidence type="ECO:0000256" key="2">
    <source>
        <dbReference type="ARBA" id="ARBA00022723"/>
    </source>
</evidence>
<dbReference type="Pfam" id="PF13359">
    <property type="entry name" value="DDE_Tnp_4"/>
    <property type="match status" value="1"/>
</dbReference>
<sequence>QNTLVFVDLGYLGILKFHENTFIPAKRSKHHPLTQEDKQLNREIAKIRIEVEHFNAKFKTFQIMAQPYRNRRKRFELRAELICGIINHEMM</sequence>
<dbReference type="Proteomes" id="UP000018482">
    <property type="component" value="Unassembled WGS sequence"/>
</dbReference>
<feature type="domain" description="DDE Tnp4" evidence="3">
    <location>
        <begin position="5"/>
        <end position="87"/>
    </location>
</feature>
<feature type="non-terminal residue" evidence="4">
    <location>
        <position position="1"/>
    </location>
</feature>
<evidence type="ECO:0000313" key="4">
    <source>
        <dbReference type="EMBL" id="ESV54571.1"/>
    </source>
</evidence>
<evidence type="ECO:0000313" key="5">
    <source>
        <dbReference type="Proteomes" id="UP000018482"/>
    </source>
</evidence>
<accession>V6Z2S9</accession>
<keyword evidence="2" id="KW-0479">Metal-binding</keyword>
<dbReference type="EMBL" id="ANQC01000077">
    <property type="protein sequence ID" value="ESV54571.1"/>
    <property type="molecule type" value="Genomic_DNA"/>
</dbReference>
<evidence type="ECO:0000259" key="3">
    <source>
        <dbReference type="Pfam" id="PF13359"/>
    </source>
</evidence>
<proteinExistence type="predicted"/>
<dbReference type="eggNOG" id="ENOG50333IB">
    <property type="taxonomic scope" value="Bacteria"/>
</dbReference>
<dbReference type="GO" id="GO:0046872">
    <property type="term" value="F:metal ion binding"/>
    <property type="evidence" value="ECO:0007669"/>
    <property type="project" value="UniProtKB-KW"/>
</dbReference>
<organism evidence="4 5">
    <name type="scientific">Streptococcus agalactiae LMG 14747</name>
    <dbReference type="NCBI Taxonomy" id="1154860"/>
    <lineage>
        <taxon>Bacteria</taxon>
        <taxon>Bacillati</taxon>
        <taxon>Bacillota</taxon>
        <taxon>Bacilli</taxon>
        <taxon>Lactobacillales</taxon>
        <taxon>Streptococcaceae</taxon>
        <taxon>Streptococcus</taxon>
    </lineage>
</organism>
<gene>
    <name evidence="4" type="ORF">SAG0136_04805</name>
</gene>
<reference evidence="4 5" key="1">
    <citation type="submission" date="2013-05" db="EMBL/GenBank/DDBJ databases">
        <authorList>
            <person name="Richards V.P."/>
            <person name="Durkin S.A.S."/>
            <person name="Kim M."/>
            <person name="Pavinski Bitar P.D."/>
            <person name="Stanhope M.J."/>
            <person name="Town C.D."/>
            <person name="Venter J.C."/>
        </authorList>
    </citation>
    <scope>NUCLEOTIDE SEQUENCE [LARGE SCALE GENOMIC DNA]</scope>
    <source>
        <strain evidence="4 5">LMG 14747</strain>
    </source>
</reference>
<dbReference type="InterPro" id="IPR027806">
    <property type="entry name" value="HARBI1_dom"/>
</dbReference>
<comment type="cofactor">
    <cofactor evidence="1">
        <name>a divalent metal cation</name>
        <dbReference type="ChEBI" id="CHEBI:60240"/>
    </cofactor>
</comment>
<comment type="caution">
    <text evidence="4">The sequence shown here is derived from an EMBL/GenBank/DDBJ whole genome shotgun (WGS) entry which is preliminary data.</text>
</comment>
<name>V6Z2S9_STRAG</name>